<reference evidence="8" key="1">
    <citation type="submission" date="2022-09" db="EMBL/GenBank/DDBJ databases">
        <title>Enrichment on poylsaccharides allowed isolation of novel metabolic and taxonomic groups of Haloarchaea.</title>
        <authorList>
            <person name="Sorokin D.Y."/>
            <person name="Elcheninov A.G."/>
            <person name="Khizhniak T.V."/>
            <person name="Kolganova T.V."/>
            <person name="Kublanov I.V."/>
        </authorList>
    </citation>
    <scope>NUCLEOTIDE SEQUENCE</scope>
    <source>
        <strain evidence="8">AArc-xg1-1</strain>
    </source>
</reference>
<dbReference type="GO" id="GO:0005737">
    <property type="term" value="C:cytoplasm"/>
    <property type="evidence" value="ECO:0007669"/>
    <property type="project" value="TreeGrafter"/>
</dbReference>
<dbReference type="GO" id="GO:0047545">
    <property type="term" value="F:(S)-2-hydroxyglutarate dehydrogenase activity"/>
    <property type="evidence" value="ECO:0007669"/>
    <property type="project" value="TreeGrafter"/>
</dbReference>
<feature type="domain" description="FAD dependent oxidoreductase" evidence="7">
    <location>
        <begin position="6"/>
        <end position="378"/>
    </location>
</feature>
<dbReference type="PANTHER" id="PTHR43104">
    <property type="entry name" value="L-2-HYDROXYGLUTARATE DEHYDROGENASE, MITOCHONDRIAL"/>
    <property type="match status" value="1"/>
</dbReference>
<dbReference type="Gene3D" id="3.30.9.10">
    <property type="entry name" value="D-Amino Acid Oxidase, subunit A, domain 2"/>
    <property type="match status" value="1"/>
</dbReference>
<dbReference type="SUPFAM" id="SSF51905">
    <property type="entry name" value="FAD/NAD(P)-binding domain"/>
    <property type="match status" value="1"/>
</dbReference>
<evidence type="ECO:0000256" key="6">
    <source>
        <dbReference type="SAM" id="MobiDB-lite"/>
    </source>
</evidence>
<keyword evidence="3" id="KW-0274">FAD</keyword>
<comment type="caution">
    <text evidence="8">The sequence shown here is derived from an EMBL/GenBank/DDBJ whole genome shotgun (WGS) entry which is preliminary data.</text>
</comment>
<sequence length="497" mass="54596">MSGEYDLVIIGGGISGASLLYTVSKFTDIERIALLEKEDEIASINSHHTNNSQTLHFGDIETNYTLEKADEVKEGAEMLAGYLENVDPDREMHSKRSKMVLAVGDEEVEQLERRYHDEGFSELFPKLEAIGREEIADLEPKVVEGREPGTEMLALQTPDGYVVDYGETTKSFVRDGEEVDGVDVYTGTTVTGITEGYDGFTIETDRGPFDADVTVVAAGSHSLQVAKQMGYGENKSLLPVAGSFFLADDFLNGKVYTLQMKKLPFAAVHGDADVHDDSVTRFGPTAKLVPTLERGEISTVKDFFDVFGLNVDSFLSYGNILADRILLPYVLRNLVYDLPAVGKRAFLPNVQKVVPSAELSDIERAKGYGGVRPQIVDTEAKSLDMGEAKITKENIIFNITPSPGASTCLKNAYRDTQQLMEFFDHEYEFDAEAFEEETIDNFPRKASGDADVDADADADVDTESEPETDTDDSTESASVSESESEPEPEPEPVESEV</sequence>
<evidence type="ECO:0000256" key="5">
    <source>
        <dbReference type="ARBA" id="ARBA00037941"/>
    </source>
</evidence>
<dbReference type="InterPro" id="IPR036188">
    <property type="entry name" value="FAD/NAD-bd_sf"/>
</dbReference>
<proteinExistence type="inferred from homology"/>
<evidence type="ECO:0000256" key="3">
    <source>
        <dbReference type="ARBA" id="ARBA00022827"/>
    </source>
</evidence>
<feature type="compositionally biased region" description="Acidic residues" evidence="6">
    <location>
        <begin position="450"/>
        <end position="474"/>
    </location>
</feature>
<dbReference type="Proteomes" id="UP001321018">
    <property type="component" value="Unassembled WGS sequence"/>
</dbReference>
<dbReference type="EMBL" id="JAOPKA010000011">
    <property type="protein sequence ID" value="MCU4742893.1"/>
    <property type="molecule type" value="Genomic_DNA"/>
</dbReference>
<dbReference type="InterPro" id="IPR006076">
    <property type="entry name" value="FAD-dep_OxRdtase"/>
</dbReference>
<evidence type="ECO:0000313" key="9">
    <source>
        <dbReference type="Proteomes" id="UP001321018"/>
    </source>
</evidence>
<feature type="region of interest" description="Disordered" evidence="6">
    <location>
        <begin position="441"/>
        <end position="497"/>
    </location>
</feature>
<dbReference type="PANTHER" id="PTHR43104:SF2">
    <property type="entry name" value="L-2-HYDROXYGLUTARATE DEHYDROGENASE, MITOCHONDRIAL"/>
    <property type="match status" value="1"/>
</dbReference>
<feature type="compositionally biased region" description="Acidic residues" evidence="6">
    <location>
        <begin position="482"/>
        <end position="497"/>
    </location>
</feature>
<dbReference type="RefSeq" id="WP_338004702.1">
    <property type="nucleotide sequence ID" value="NZ_JAOPKA010000011.1"/>
</dbReference>
<evidence type="ECO:0000256" key="1">
    <source>
        <dbReference type="ARBA" id="ARBA00001974"/>
    </source>
</evidence>
<protein>
    <submittedName>
        <fullName evidence="8">FAD-dependent oxidoreductase</fullName>
    </submittedName>
</protein>
<dbReference type="AlphaFoldDB" id="A0AAP2Z1J9"/>
<organism evidence="8 9">
    <name type="scientific">Natronoglomus mannanivorans</name>
    <dbReference type="NCBI Taxonomy" id="2979990"/>
    <lineage>
        <taxon>Archaea</taxon>
        <taxon>Methanobacteriati</taxon>
        <taxon>Methanobacteriota</taxon>
        <taxon>Stenosarchaea group</taxon>
        <taxon>Halobacteria</taxon>
        <taxon>Halobacteriales</taxon>
        <taxon>Natrialbaceae</taxon>
        <taxon>Natronoglomus</taxon>
    </lineage>
</organism>
<evidence type="ECO:0000259" key="7">
    <source>
        <dbReference type="Pfam" id="PF01266"/>
    </source>
</evidence>
<keyword evidence="4" id="KW-0560">Oxidoreductase</keyword>
<keyword evidence="2" id="KW-0285">Flavoprotein</keyword>
<gene>
    <name evidence="8" type="ORF">OB960_16015</name>
</gene>
<evidence type="ECO:0000256" key="2">
    <source>
        <dbReference type="ARBA" id="ARBA00022630"/>
    </source>
</evidence>
<dbReference type="Pfam" id="PF01266">
    <property type="entry name" value="DAO"/>
    <property type="match status" value="1"/>
</dbReference>
<name>A0AAP2Z1J9_9EURY</name>
<accession>A0AAP2Z1J9</accession>
<evidence type="ECO:0000256" key="4">
    <source>
        <dbReference type="ARBA" id="ARBA00023002"/>
    </source>
</evidence>
<comment type="cofactor">
    <cofactor evidence="1">
        <name>FAD</name>
        <dbReference type="ChEBI" id="CHEBI:57692"/>
    </cofactor>
</comment>
<evidence type="ECO:0000313" key="8">
    <source>
        <dbReference type="EMBL" id="MCU4742893.1"/>
    </source>
</evidence>
<dbReference type="Gene3D" id="3.50.50.60">
    <property type="entry name" value="FAD/NAD(P)-binding domain"/>
    <property type="match status" value="1"/>
</dbReference>
<comment type="similarity">
    <text evidence="5">Belongs to the L2HGDH family.</text>
</comment>